<evidence type="ECO:0000313" key="1">
    <source>
        <dbReference type="EMBL" id="CAC5422807.1"/>
    </source>
</evidence>
<name>A0A6J8EQU7_MYTCO</name>
<dbReference type="AlphaFoldDB" id="A0A6J8EQU7"/>
<accession>A0A6J8EQU7</accession>
<gene>
    <name evidence="1" type="ORF">MCOR_54828</name>
</gene>
<dbReference type="EMBL" id="CACVKT020009701">
    <property type="protein sequence ID" value="CAC5422807.1"/>
    <property type="molecule type" value="Genomic_DNA"/>
</dbReference>
<dbReference type="Proteomes" id="UP000507470">
    <property type="component" value="Unassembled WGS sequence"/>
</dbReference>
<sequence>MNNALFRSSFRRGIQKAVTCDQSTIKYSYIYYMSMLNSLRAQSISLNGANSNNKYQYRQYKSCLSTLLQNIYHDAVSGWLMLASFFYKEKQYSKALRIIMYSIPKYSYEKMYNEMKMADSHQQILKWKSLQKKSIVHLWKFILIDDMIFEQNSVLIPDELQIEVNDQPLAIPSSAYAYFLWFLCHYHLNNVSICQDILKDLRFEILNKKHLMANLLLIVLGHNLLGVAFQILEFKTQDISIALYRCMCQNIVGTEDRVQQIRLMNPVRDNLSGDMHRTITTSGSFGEGLSIRGIDLDMMYLNKSVEVFEYVPTPLNPNRTYVVMQTDDIKLGFHGCV</sequence>
<protein>
    <submittedName>
        <fullName evidence="1">Uncharacterized protein</fullName>
    </submittedName>
</protein>
<proteinExistence type="predicted"/>
<keyword evidence="2" id="KW-1185">Reference proteome</keyword>
<reference evidence="1 2" key="1">
    <citation type="submission" date="2020-06" db="EMBL/GenBank/DDBJ databases">
        <authorList>
            <person name="Li R."/>
            <person name="Bekaert M."/>
        </authorList>
    </citation>
    <scope>NUCLEOTIDE SEQUENCE [LARGE SCALE GENOMIC DNA]</scope>
    <source>
        <strain evidence="2">wild</strain>
    </source>
</reference>
<evidence type="ECO:0000313" key="2">
    <source>
        <dbReference type="Proteomes" id="UP000507470"/>
    </source>
</evidence>
<organism evidence="1 2">
    <name type="scientific">Mytilus coruscus</name>
    <name type="common">Sea mussel</name>
    <dbReference type="NCBI Taxonomy" id="42192"/>
    <lineage>
        <taxon>Eukaryota</taxon>
        <taxon>Metazoa</taxon>
        <taxon>Spiralia</taxon>
        <taxon>Lophotrochozoa</taxon>
        <taxon>Mollusca</taxon>
        <taxon>Bivalvia</taxon>
        <taxon>Autobranchia</taxon>
        <taxon>Pteriomorphia</taxon>
        <taxon>Mytilida</taxon>
        <taxon>Mytiloidea</taxon>
        <taxon>Mytilidae</taxon>
        <taxon>Mytilinae</taxon>
        <taxon>Mytilus</taxon>
    </lineage>
</organism>